<comment type="caution">
    <text evidence="1">The sequence shown here is derived from an EMBL/GenBank/DDBJ whole genome shotgun (WGS) entry which is preliminary data.</text>
</comment>
<reference evidence="1" key="1">
    <citation type="submission" date="2021-05" db="EMBL/GenBank/DDBJ databases">
        <authorList>
            <person name="Pan Q."/>
            <person name="Jouanno E."/>
            <person name="Zahm M."/>
            <person name="Klopp C."/>
            <person name="Cabau C."/>
            <person name="Louis A."/>
            <person name="Berthelot C."/>
            <person name="Parey E."/>
            <person name="Roest Crollius H."/>
            <person name="Montfort J."/>
            <person name="Robinson-Rechavi M."/>
            <person name="Bouchez O."/>
            <person name="Lampietro C."/>
            <person name="Lopez Roques C."/>
            <person name="Donnadieu C."/>
            <person name="Postlethwait J."/>
            <person name="Bobe J."/>
            <person name="Dillon D."/>
            <person name="Chandos A."/>
            <person name="von Hippel F."/>
            <person name="Guiguen Y."/>
        </authorList>
    </citation>
    <scope>NUCLEOTIDE SEQUENCE</scope>
    <source>
        <strain evidence="1">YG-Jan2019</strain>
    </source>
</reference>
<evidence type="ECO:0000313" key="1">
    <source>
        <dbReference type="EMBL" id="KAJ8004105.1"/>
    </source>
</evidence>
<proteinExistence type="predicted"/>
<gene>
    <name evidence="1" type="ORF">DPEC_G00155320</name>
</gene>
<dbReference type="EMBL" id="CM055739">
    <property type="protein sequence ID" value="KAJ8004105.1"/>
    <property type="molecule type" value="Genomic_DNA"/>
</dbReference>
<protein>
    <submittedName>
        <fullName evidence="1">Uncharacterized protein</fullName>
    </submittedName>
</protein>
<organism evidence="1 2">
    <name type="scientific">Dallia pectoralis</name>
    <name type="common">Alaska blackfish</name>
    <dbReference type="NCBI Taxonomy" id="75939"/>
    <lineage>
        <taxon>Eukaryota</taxon>
        <taxon>Metazoa</taxon>
        <taxon>Chordata</taxon>
        <taxon>Craniata</taxon>
        <taxon>Vertebrata</taxon>
        <taxon>Euteleostomi</taxon>
        <taxon>Actinopterygii</taxon>
        <taxon>Neopterygii</taxon>
        <taxon>Teleostei</taxon>
        <taxon>Protacanthopterygii</taxon>
        <taxon>Esociformes</taxon>
        <taxon>Umbridae</taxon>
        <taxon>Dallia</taxon>
    </lineage>
</organism>
<accession>A0ACC2GKW6</accession>
<dbReference type="Proteomes" id="UP001157502">
    <property type="component" value="Chromosome 12"/>
</dbReference>
<name>A0ACC2GKW6_DALPE</name>
<sequence>MSAEEREEAGFWQGRASKSQAALHRTSPVAPPTRLVCRPHRWRLEAALERINCQIDRERYGQGPLAD</sequence>
<evidence type="ECO:0000313" key="2">
    <source>
        <dbReference type="Proteomes" id="UP001157502"/>
    </source>
</evidence>
<keyword evidence="2" id="KW-1185">Reference proteome</keyword>